<feature type="transmembrane region" description="Helical" evidence="6">
    <location>
        <begin position="861"/>
        <end position="887"/>
    </location>
</feature>
<evidence type="ECO:0000313" key="8">
    <source>
        <dbReference type="EMBL" id="SDL40132.1"/>
    </source>
</evidence>
<protein>
    <recommendedName>
        <fullName evidence="7">SSD domain-containing protein</fullName>
    </recommendedName>
</protein>
<keyword evidence="3 6" id="KW-0812">Transmembrane</keyword>
<dbReference type="AlphaFoldDB" id="A0A1G9JRY0"/>
<feature type="transmembrane region" description="Helical" evidence="6">
    <location>
        <begin position="295"/>
        <end position="314"/>
    </location>
</feature>
<feature type="transmembrane region" description="Helical" evidence="6">
    <location>
        <begin position="469"/>
        <end position="491"/>
    </location>
</feature>
<feature type="transmembrane region" description="Helical" evidence="6">
    <location>
        <begin position="423"/>
        <end position="448"/>
    </location>
</feature>
<keyword evidence="5 6" id="KW-0472">Membrane</keyword>
<evidence type="ECO:0000313" key="9">
    <source>
        <dbReference type="Proteomes" id="UP000199053"/>
    </source>
</evidence>
<keyword evidence="4 6" id="KW-1133">Transmembrane helix</keyword>
<name>A0A1G9JRY0_9BACT</name>
<feature type="transmembrane region" description="Helical" evidence="6">
    <location>
        <begin position="321"/>
        <end position="341"/>
    </location>
</feature>
<evidence type="ECO:0000256" key="1">
    <source>
        <dbReference type="ARBA" id="ARBA00004651"/>
    </source>
</evidence>
<dbReference type="InterPro" id="IPR004869">
    <property type="entry name" value="MMPL_dom"/>
</dbReference>
<dbReference type="PROSITE" id="PS50156">
    <property type="entry name" value="SSD"/>
    <property type="match status" value="1"/>
</dbReference>
<feature type="transmembrane region" description="Helical" evidence="6">
    <location>
        <begin position="21"/>
        <end position="45"/>
    </location>
</feature>
<accession>A0A1G9JRY0</accession>
<evidence type="ECO:0000256" key="6">
    <source>
        <dbReference type="SAM" id="Phobius"/>
    </source>
</evidence>
<feature type="transmembrane region" description="Helical" evidence="6">
    <location>
        <begin position="830"/>
        <end position="855"/>
    </location>
</feature>
<dbReference type="InterPro" id="IPR050545">
    <property type="entry name" value="Mycobact_MmpL"/>
</dbReference>
<dbReference type="Gene3D" id="1.20.1640.10">
    <property type="entry name" value="Multidrug efflux transporter AcrB transmembrane domain"/>
    <property type="match status" value="2"/>
</dbReference>
<dbReference type="Pfam" id="PF03176">
    <property type="entry name" value="MMPL"/>
    <property type="match status" value="1"/>
</dbReference>
<comment type="subcellular location">
    <subcellularLocation>
        <location evidence="1">Cell membrane</location>
        <topology evidence="1">Multi-pass membrane protein</topology>
    </subcellularLocation>
</comment>
<dbReference type="STRING" id="246191.SAMN05660337_2922"/>
<feature type="transmembrane region" description="Helical" evidence="6">
    <location>
        <begin position="389"/>
        <end position="411"/>
    </location>
</feature>
<dbReference type="SUPFAM" id="SSF82866">
    <property type="entry name" value="Multidrug efflux transporter AcrB transmembrane domain"/>
    <property type="match status" value="2"/>
</dbReference>
<evidence type="ECO:0000256" key="5">
    <source>
        <dbReference type="ARBA" id="ARBA00023136"/>
    </source>
</evidence>
<dbReference type="PANTHER" id="PTHR33406:SF13">
    <property type="entry name" value="MEMBRANE PROTEIN YDFJ"/>
    <property type="match status" value="1"/>
</dbReference>
<keyword evidence="2" id="KW-1003">Cell membrane</keyword>
<evidence type="ECO:0000256" key="4">
    <source>
        <dbReference type="ARBA" id="ARBA00022989"/>
    </source>
</evidence>
<organism evidence="8 9">
    <name type="scientific">Maridesulfovibrio ferrireducens</name>
    <dbReference type="NCBI Taxonomy" id="246191"/>
    <lineage>
        <taxon>Bacteria</taxon>
        <taxon>Pseudomonadati</taxon>
        <taxon>Thermodesulfobacteriota</taxon>
        <taxon>Desulfovibrionia</taxon>
        <taxon>Desulfovibrionales</taxon>
        <taxon>Desulfovibrionaceae</taxon>
        <taxon>Maridesulfovibrio</taxon>
    </lineage>
</organism>
<feature type="transmembrane region" description="Helical" evidence="6">
    <location>
        <begin position="769"/>
        <end position="785"/>
    </location>
</feature>
<evidence type="ECO:0000259" key="7">
    <source>
        <dbReference type="PROSITE" id="PS50156"/>
    </source>
</evidence>
<dbReference type="PANTHER" id="PTHR33406">
    <property type="entry name" value="MEMBRANE PROTEIN MJ1562-RELATED"/>
    <property type="match status" value="1"/>
</dbReference>
<dbReference type="InterPro" id="IPR000731">
    <property type="entry name" value="SSD"/>
</dbReference>
<dbReference type="Proteomes" id="UP000199053">
    <property type="component" value="Unassembled WGS sequence"/>
</dbReference>
<evidence type="ECO:0000256" key="2">
    <source>
        <dbReference type="ARBA" id="ARBA00022475"/>
    </source>
</evidence>
<feature type="transmembrane region" description="Helical" evidence="6">
    <location>
        <begin position="797"/>
        <end position="818"/>
    </location>
</feature>
<feature type="domain" description="SSD" evidence="7">
    <location>
        <begin position="335"/>
        <end position="446"/>
    </location>
</feature>
<keyword evidence="9" id="KW-1185">Reference proteome</keyword>
<sequence>MDIFKKIQNFLILVIWRMVRTCPGTIVICGLVLAIICGVSSALYLKLDSDQDNLLSHDLPFQKRNLEQIKNFGDQEYMFVVIETGGTDKGKEQAALFASSLATKLEGKSNVIREVHYAMSARDMGPGVLMFASEDELRDFVKLARNIGPLGNEWFNGPGLAKFLDMNAELLSGKKDMGGAADPEMLIPMVGALDSLVGKMKSALDKGTVLSENSGPVLNLDKAGMQYFYTRNGKLLIMRILPKKDFAAMSVIGQALKVVRDSLNQTREEFPEVSAGLTGRPVLSADEMITTNDDMTLASIVSVLLVGLLFTIVLHGWLRPALVMFSLFCAMAWTFGFALVTLGSLNLLSIVFALVLVGIGVDFGIHVVLRYVEGTAAGLSPEDAVEESLMHTGPGVLLGGITSVCAFYAVLGQEFVGLAELGLIGGTGIIFCLISMLTVLPSLLLLAGRRNLFPSSHPRMATMPFMDKVISRPKSVLAVALILSALAYPGLQKAGFNYNLLDLQAKGLESVEYEHKLINDSDESTWFAVMTRPDLESVTALTQQLKKIPSVGRIDSILNFLPEGQKEKAQILRGEAKYLDGMDFNARPVALVSDQVSGSLEKLTDSLEGIEEKLFSAGAKEELQLVSDLLDKASSCIALIDKNPSAVQNLVPIQTRLVSELSSSFEWIKEILEVRSVNSDDLPEHLRSLYIGRDGSFMVKIAAVGNVWDFELLKSFVADLRKIDPEVTGVPVVVLESSLLMRDTFTEAAVLTIVLVSIILFFTSFSISYVLLTLIPLIVGIFWLLEVMGTTGLSFNLANFFAIPVLIAIGVDGGVHFLARWKELSKGEKLYDTSTPVAVGLSFCTTMIGFGGLLLAHHRGLASLGGIMVVGSATCMVGCMVILPAVFRLIEQFKGRKNI</sequence>
<reference evidence="9" key="1">
    <citation type="submission" date="2016-10" db="EMBL/GenBank/DDBJ databases">
        <authorList>
            <person name="Varghese N."/>
            <person name="Submissions S."/>
        </authorList>
    </citation>
    <scope>NUCLEOTIDE SEQUENCE [LARGE SCALE GENOMIC DNA]</scope>
    <source>
        <strain evidence="9">DSM 16995</strain>
    </source>
</reference>
<dbReference type="GO" id="GO:0005886">
    <property type="term" value="C:plasma membrane"/>
    <property type="evidence" value="ECO:0007669"/>
    <property type="project" value="UniProtKB-SubCell"/>
</dbReference>
<proteinExistence type="predicted"/>
<gene>
    <name evidence="8" type="ORF">SAMN05660337_2922</name>
</gene>
<dbReference type="EMBL" id="FNGA01000004">
    <property type="protein sequence ID" value="SDL40132.1"/>
    <property type="molecule type" value="Genomic_DNA"/>
</dbReference>
<feature type="transmembrane region" description="Helical" evidence="6">
    <location>
        <begin position="347"/>
        <end position="369"/>
    </location>
</feature>
<dbReference type="RefSeq" id="WP_244512293.1">
    <property type="nucleotide sequence ID" value="NZ_FNGA01000004.1"/>
</dbReference>
<evidence type="ECO:0000256" key="3">
    <source>
        <dbReference type="ARBA" id="ARBA00022692"/>
    </source>
</evidence>